<dbReference type="PANTHER" id="PTHR30269:SF0">
    <property type="entry name" value="MEMBRANE TRANSPORTER PROTEIN YFCA-RELATED"/>
    <property type="match status" value="1"/>
</dbReference>
<evidence type="ECO:0000256" key="3">
    <source>
        <dbReference type="ARBA" id="ARBA00022448"/>
    </source>
</evidence>
<feature type="transmembrane region" description="Helical" evidence="8">
    <location>
        <begin position="12"/>
        <end position="41"/>
    </location>
</feature>
<organism evidence="9 10">
    <name type="scientific">Uabimicrobium amorphum</name>
    <dbReference type="NCBI Taxonomy" id="2596890"/>
    <lineage>
        <taxon>Bacteria</taxon>
        <taxon>Pseudomonadati</taxon>
        <taxon>Planctomycetota</taxon>
        <taxon>Candidatus Uabimicrobiia</taxon>
        <taxon>Candidatus Uabimicrobiales</taxon>
        <taxon>Candidatus Uabimicrobiaceae</taxon>
        <taxon>Candidatus Uabimicrobium</taxon>
    </lineage>
</organism>
<protein>
    <recommendedName>
        <fullName evidence="8">Probable membrane transporter protein</fullName>
    </recommendedName>
</protein>
<dbReference type="OrthoDB" id="554695at2"/>
<evidence type="ECO:0000256" key="8">
    <source>
        <dbReference type="RuleBase" id="RU363041"/>
    </source>
</evidence>
<evidence type="ECO:0000313" key="9">
    <source>
        <dbReference type="EMBL" id="BBM86006.1"/>
    </source>
</evidence>
<keyword evidence="6 8" id="KW-1133">Transmembrane helix</keyword>
<evidence type="ECO:0000256" key="4">
    <source>
        <dbReference type="ARBA" id="ARBA00022475"/>
    </source>
</evidence>
<comment type="subcellular location">
    <subcellularLocation>
        <location evidence="1 8">Cell membrane</location>
        <topology evidence="1 8">Multi-pass membrane protein</topology>
    </subcellularLocation>
</comment>
<keyword evidence="10" id="KW-1185">Reference proteome</keyword>
<feature type="transmembrane region" description="Helical" evidence="8">
    <location>
        <begin position="226"/>
        <end position="245"/>
    </location>
</feature>
<sequence length="246" mass="26786">MMFSDYISPLFLFLVGIAMAVVNILAGGGSILSIPMLIFFGISPTEANATNRVAILMQNTSALLSFARQGIVVINEAKIMIVPSLCGAFFGAHLGVYIGNEIFKKIFSTVIPIALATMFFKQRNVEVDTMNKPLLMSVFFCVGVYGGFIQAGVGFIIILALTSFTNFDLIRINAIKVTIVFCYTIVAVVIFMINGKIQWTPAILLSCGAVIGGWLGSYINVKLKDVWVKCFILVLGILFSIRLILS</sequence>
<feature type="transmembrane region" description="Helical" evidence="8">
    <location>
        <begin position="173"/>
        <end position="193"/>
    </location>
</feature>
<dbReference type="GO" id="GO:0005886">
    <property type="term" value="C:plasma membrane"/>
    <property type="evidence" value="ECO:0007669"/>
    <property type="project" value="UniProtKB-SubCell"/>
</dbReference>
<dbReference type="AlphaFoldDB" id="A0A5S9IQY5"/>
<comment type="similarity">
    <text evidence="2 8">Belongs to the 4-toluene sulfonate uptake permease (TSUP) (TC 2.A.102) family.</text>
</comment>
<evidence type="ECO:0000256" key="5">
    <source>
        <dbReference type="ARBA" id="ARBA00022692"/>
    </source>
</evidence>
<dbReference type="KEGG" id="uam:UABAM_04392"/>
<feature type="transmembrane region" description="Helical" evidence="8">
    <location>
        <begin position="134"/>
        <end position="161"/>
    </location>
</feature>
<keyword evidence="7 8" id="KW-0472">Membrane</keyword>
<dbReference type="RefSeq" id="WP_151970086.1">
    <property type="nucleotide sequence ID" value="NZ_JAZFBD010000041.1"/>
</dbReference>
<accession>A0A5S9IQY5</accession>
<proteinExistence type="inferred from homology"/>
<evidence type="ECO:0000256" key="7">
    <source>
        <dbReference type="ARBA" id="ARBA00023136"/>
    </source>
</evidence>
<dbReference type="EMBL" id="AP019860">
    <property type="protein sequence ID" value="BBM86006.1"/>
    <property type="molecule type" value="Genomic_DNA"/>
</dbReference>
<dbReference type="Proteomes" id="UP000326354">
    <property type="component" value="Chromosome"/>
</dbReference>
<keyword evidence="3" id="KW-0813">Transport</keyword>
<feature type="transmembrane region" description="Helical" evidence="8">
    <location>
        <begin position="80"/>
        <end position="99"/>
    </location>
</feature>
<keyword evidence="4 8" id="KW-1003">Cell membrane</keyword>
<name>A0A5S9IQY5_UABAM</name>
<dbReference type="Pfam" id="PF01925">
    <property type="entry name" value="TauE"/>
    <property type="match status" value="1"/>
</dbReference>
<gene>
    <name evidence="9" type="ORF">UABAM_04392</name>
</gene>
<evidence type="ECO:0000256" key="6">
    <source>
        <dbReference type="ARBA" id="ARBA00022989"/>
    </source>
</evidence>
<evidence type="ECO:0000256" key="2">
    <source>
        <dbReference type="ARBA" id="ARBA00009142"/>
    </source>
</evidence>
<keyword evidence="5 8" id="KW-0812">Transmembrane</keyword>
<reference evidence="9 10" key="1">
    <citation type="submission" date="2019-08" db="EMBL/GenBank/DDBJ databases">
        <title>Complete genome sequence of Candidatus Uab amorphum.</title>
        <authorList>
            <person name="Shiratori T."/>
            <person name="Suzuki S."/>
            <person name="Kakizawa Y."/>
            <person name="Ishida K."/>
        </authorList>
    </citation>
    <scope>NUCLEOTIDE SEQUENCE [LARGE SCALE GENOMIC DNA]</scope>
    <source>
        <strain evidence="9 10">SRT547</strain>
    </source>
</reference>
<dbReference type="InterPro" id="IPR052017">
    <property type="entry name" value="TSUP"/>
</dbReference>
<evidence type="ECO:0000313" key="10">
    <source>
        <dbReference type="Proteomes" id="UP000326354"/>
    </source>
</evidence>
<dbReference type="InterPro" id="IPR002781">
    <property type="entry name" value="TM_pro_TauE-like"/>
</dbReference>
<dbReference type="PANTHER" id="PTHR30269">
    <property type="entry name" value="TRANSMEMBRANE PROTEIN YFCA"/>
    <property type="match status" value="1"/>
</dbReference>
<evidence type="ECO:0000256" key="1">
    <source>
        <dbReference type="ARBA" id="ARBA00004651"/>
    </source>
</evidence>
<feature type="transmembrane region" description="Helical" evidence="8">
    <location>
        <begin position="199"/>
        <end position="219"/>
    </location>
</feature>